<comment type="caution">
    <text evidence="1">The sequence shown here is derived from an EMBL/GenBank/DDBJ whole genome shotgun (WGS) entry which is preliminary data.</text>
</comment>
<sequence length="136" mass="15360">MAVTEFENVLKSMLLEERRNVIHINFTKGDTVPIQLLARRTGLRHIFRGAVFNFTYATCPYCAMEPAIRWLGNEEPFRGIEEAYLAAIKSGEAPYLVINAGRRSWGGLWYRFSGGAYTSLAPPPRLICPRHVPDSS</sequence>
<name>A0A5D3F7F4_9ACTN</name>
<evidence type="ECO:0000313" key="2">
    <source>
        <dbReference type="Proteomes" id="UP000323505"/>
    </source>
</evidence>
<organism evidence="1 2">
    <name type="scientific">Actinomadura decatromicini</name>
    <dbReference type="NCBI Taxonomy" id="2604572"/>
    <lineage>
        <taxon>Bacteria</taxon>
        <taxon>Bacillati</taxon>
        <taxon>Actinomycetota</taxon>
        <taxon>Actinomycetes</taxon>
        <taxon>Streptosporangiales</taxon>
        <taxon>Thermomonosporaceae</taxon>
        <taxon>Actinomadura</taxon>
    </lineage>
</organism>
<accession>A0A5D3F7F4</accession>
<proteinExistence type="predicted"/>
<reference evidence="1 2" key="1">
    <citation type="submission" date="2019-08" db="EMBL/GenBank/DDBJ databases">
        <title>Actinomadura sp. nov. CYP1-5 isolated from mountain soil.</title>
        <authorList>
            <person name="Songsumanus A."/>
            <person name="Kuncharoen N."/>
            <person name="Kudo T."/>
            <person name="Yuki M."/>
            <person name="Igarashi Y."/>
            <person name="Tanasupawat S."/>
        </authorList>
    </citation>
    <scope>NUCLEOTIDE SEQUENCE [LARGE SCALE GENOMIC DNA]</scope>
    <source>
        <strain evidence="1 2">CYP1-5</strain>
    </source>
</reference>
<dbReference type="EMBL" id="VSRQ01000009">
    <property type="protein sequence ID" value="TYK44113.1"/>
    <property type="molecule type" value="Genomic_DNA"/>
</dbReference>
<dbReference type="RefSeq" id="WP_148767300.1">
    <property type="nucleotide sequence ID" value="NZ_VSRQ01000009.1"/>
</dbReference>
<evidence type="ECO:0000313" key="1">
    <source>
        <dbReference type="EMBL" id="TYK44113.1"/>
    </source>
</evidence>
<keyword evidence="2" id="KW-1185">Reference proteome</keyword>
<dbReference type="Proteomes" id="UP000323505">
    <property type="component" value="Unassembled WGS sequence"/>
</dbReference>
<protein>
    <submittedName>
        <fullName evidence="1">Uncharacterized protein</fullName>
    </submittedName>
</protein>
<dbReference type="AlphaFoldDB" id="A0A5D3F7F4"/>
<gene>
    <name evidence="1" type="ORF">FXF68_36005</name>
</gene>